<dbReference type="EMBL" id="EQ983890">
    <property type="protein sequence ID" value="EEF23990.1"/>
    <property type="molecule type" value="Genomic_DNA"/>
</dbReference>
<name>B9TJH4_RICCO</name>
<dbReference type="InParanoid" id="B9TJH4"/>
<dbReference type="Proteomes" id="UP000008311">
    <property type="component" value="Unassembled WGS sequence"/>
</dbReference>
<dbReference type="AlphaFoldDB" id="B9TJH4"/>
<keyword evidence="2" id="KW-1185">Reference proteome</keyword>
<evidence type="ECO:0000313" key="2">
    <source>
        <dbReference type="Proteomes" id="UP000008311"/>
    </source>
</evidence>
<organism evidence="1 2">
    <name type="scientific">Ricinus communis</name>
    <name type="common">Castor bean</name>
    <dbReference type="NCBI Taxonomy" id="3988"/>
    <lineage>
        <taxon>Eukaryota</taxon>
        <taxon>Viridiplantae</taxon>
        <taxon>Streptophyta</taxon>
        <taxon>Embryophyta</taxon>
        <taxon>Tracheophyta</taxon>
        <taxon>Spermatophyta</taxon>
        <taxon>Magnoliopsida</taxon>
        <taxon>eudicotyledons</taxon>
        <taxon>Gunneridae</taxon>
        <taxon>Pentapetalae</taxon>
        <taxon>rosids</taxon>
        <taxon>fabids</taxon>
        <taxon>Malpighiales</taxon>
        <taxon>Euphorbiaceae</taxon>
        <taxon>Acalyphoideae</taxon>
        <taxon>Acalypheae</taxon>
        <taxon>Ricinus</taxon>
    </lineage>
</organism>
<accession>B9TJH4</accession>
<sequence>MRAPCAGRCRPVRRTGKDIGTASRAGVGVQAELRVRQLLEQAHRLLGREHGVVAALDHQHRLPDALQQRVAGIAPLAPGFDGQVLGGEHLRWRVRAGFVAEVQPLQESLAVLLAVGGGREEQVQQNIGRRLAADFADHLAEVARALAGRAAAGQHDAAHGLRLIGGDFLRQEAAQRKAEQVDRAGAERLDHTQRVLRHLRHIGWGDAMRGADAGVVEHDDLALPGQAVDDQRVPVVHGAGEVLHQEQRRLGAALAVQAIRGLDAIDRDVLGRHEGSLQGEMKKL</sequence>
<protein>
    <submittedName>
        <fullName evidence="1">Uncharacterized protein</fullName>
    </submittedName>
</protein>
<gene>
    <name evidence="1" type="ORF">RCOM_1831010</name>
</gene>
<reference evidence="2" key="1">
    <citation type="journal article" date="2010" name="Nat. Biotechnol.">
        <title>Draft genome sequence of the oilseed species Ricinus communis.</title>
        <authorList>
            <person name="Chan A.P."/>
            <person name="Crabtree J."/>
            <person name="Zhao Q."/>
            <person name="Lorenzi H."/>
            <person name="Orvis J."/>
            <person name="Puiu D."/>
            <person name="Melake-Berhan A."/>
            <person name="Jones K.M."/>
            <person name="Redman J."/>
            <person name="Chen G."/>
            <person name="Cahoon E.B."/>
            <person name="Gedil M."/>
            <person name="Stanke M."/>
            <person name="Haas B.J."/>
            <person name="Wortman J.R."/>
            <person name="Fraser-Liggett C.M."/>
            <person name="Ravel J."/>
            <person name="Rabinowicz P.D."/>
        </authorList>
    </citation>
    <scope>NUCLEOTIDE SEQUENCE [LARGE SCALE GENOMIC DNA]</scope>
    <source>
        <strain evidence="2">cv. Hale</strain>
    </source>
</reference>
<proteinExistence type="predicted"/>
<evidence type="ECO:0000313" key="1">
    <source>
        <dbReference type="EMBL" id="EEF23990.1"/>
    </source>
</evidence>